<dbReference type="OrthoDB" id="5403091at2759"/>
<name>A0A9P9FHY6_9HYPO</name>
<dbReference type="PANTHER" id="PTHR38797:SF4">
    <property type="entry name" value="NUCLEAR PORE COMPLEX PROTEIN NUP85"/>
    <property type="match status" value="1"/>
</dbReference>
<keyword evidence="3" id="KW-1185">Reference proteome</keyword>
<evidence type="ECO:0000313" key="3">
    <source>
        <dbReference type="Proteomes" id="UP000738349"/>
    </source>
</evidence>
<sequence length="333" mass="37795">MSTPNEQFATELSADSSTGRPVQSDEARVVRELRESFVSAMKLSKEEEKRSELDSILSFIILFIKDGSTQSPSEPVQRKLDLIWYMVIEMAKALDKDDPFQEHLITLIMWSKEFDSLHRVLHRTEPTAATWESYGFVNSLHASWEQLLSTGTVAQQSSLASFSAKALEAGIYGDSIGHTALWYLREVLETDDRDKFAALLPVAVVWISHCRHKLLAFSATKRSFGERSTAQVQTPAALTRKSGIKEPGFSMKRWLFWRRRLQELSHSSDSDVAKEGKKGFMVMINTGRELFYDVPGEARFSERLQAAMFEELKRTGKDSVDADDIDVDVNWVD</sequence>
<evidence type="ECO:0000256" key="1">
    <source>
        <dbReference type="SAM" id="MobiDB-lite"/>
    </source>
</evidence>
<dbReference type="AlphaFoldDB" id="A0A9P9FHY6"/>
<dbReference type="Pfam" id="PF12311">
    <property type="entry name" value="DUF3632"/>
    <property type="match status" value="1"/>
</dbReference>
<comment type="caution">
    <text evidence="2">The sequence shown here is derived from an EMBL/GenBank/DDBJ whole genome shotgun (WGS) entry which is preliminary data.</text>
</comment>
<reference evidence="2" key="1">
    <citation type="journal article" date="2021" name="Nat. Commun.">
        <title>Genetic determinants of endophytism in the Arabidopsis root mycobiome.</title>
        <authorList>
            <person name="Mesny F."/>
            <person name="Miyauchi S."/>
            <person name="Thiergart T."/>
            <person name="Pickel B."/>
            <person name="Atanasova L."/>
            <person name="Karlsson M."/>
            <person name="Huettel B."/>
            <person name="Barry K.W."/>
            <person name="Haridas S."/>
            <person name="Chen C."/>
            <person name="Bauer D."/>
            <person name="Andreopoulos W."/>
            <person name="Pangilinan J."/>
            <person name="LaButti K."/>
            <person name="Riley R."/>
            <person name="Lipzen A."/>
            <person name="Clum A."/>
            <person name="Drula E."/>
            <person name="Henrissat B."/>
            <person name="Kohler A."/>
            <person name="Grigoriev I.V."/>
            <person name="Martin F.M."/>
            <person name="Hacquard S."/>
        </authorList>
    </citation>
    <scope>NUCLEOTIDE SEQUENCE</scope>
    <source>
        <strain evidence="2">MPI-CAGE-AT-0147</strain>
    </source>
</reference>
<gene>
    <name evidence="2" type="ORF">EDB81DRAFT_785588</name>
</gene>
<accession>A0A9P9FHY6</accession>
<evidence type="ECO:0000313" key="2">
    <source>
        <dbReference type="EMBL" id="KAH7161818.1"/>
    </source>
</evidence>
<dbReference type="InterPro" id="IPR053204">
    <property type="entry name" value="Oxopyrrolidines_Biosynth-assoc"/>
</dbReference>
<protein>
    <submittedName>
        <fullName evidence="2">Uncharacterized protein</fullName>
    </submittedName>
</protein>
<feature type="region of interest" description="Disordered" evidence="1">
    <location>
        <begin position="1"/>
        <end position="27"/>
    </location>
</feature>
<dbReference type="Proteomes" id="UP000738349">
    <property type="component" value="Unassembled WGS sequence"/>
</dbReference>
<dbReference type="EMBL" id="JAGMUV010000004">
    <property type="protein sequence ID" value="KAH7161818.1"/>
    <property type="molecule type" value="Genomic_DNA"/>
</dbReference>
<proteinExistence type="predicted"/>
<dbReference type="PANTHER" id="PTHR38797">
    <property type="entry name" value="NUCLEAR PORE COMPLEX PROTEIN NUP85-RELATED"/>
    <property type="match status" value="1"/>
</dbReference>
<organism evidence="2 3">
    <name type="scientific">Dactylonectria macrodidyma</name>
    <dbReference type="NCBI Taxonomy" id="307937"/>
    <lineage>
        <taxon>Eukaryota</taxon>
        <taxon>Fungi</taxon>
        <taxon>Dikarya</taxon>
        <taxon>Ascomycota</taxon>
        <taxon>Pezizomycotina</taxon>
        <taxon>Sordariomycetes</taxon>
        <taxon>Hypocreomycetidae</taxon>
        <taxon>Hypocreales</taxon>
        <taxon>Nectriaceae</taxon>
        <taxon>Dactylonectria</taxon>
    </lineage>
</organism>
<dbReference type="InterPro" id="IPR022085">
    <property type="entry name" value="OpdG"/>
</dbReference>
<feature type="compositionally biased region" description="Polar residues" evidence="1">
    <location>
        <begin position="1"/>
        <end position="21"/>
    </location>
</feature>